<feature type="domain" description="Replication protein A OB" evidence="3">
    <location>
        <begin position="23"/>
        <end position="107"/>
    </location>
</feature>
<dbReference type="EMBL" id="GL377583">
    <property type="protein sequence ID" value="EFJ26776.1"/>
    <property type="molecule type" value="Genomic_DNA"/>
</dbReference>
<feature type="domain" description="Replication factor A C-terminal" evidence="2">
    <location>
        <begin position="159"/>
        <end position="263"/>
    </location>
</feature>
<dbReference type="STRING" id="88036.D8RLT4"/>
<evidence type="ECO:0000256" key="1">
    <source>
        <dbReference type="ARBA" id="ARBA00023125"/>
    </source>
</evidence>
<reference evidence="4 5" key="1">
    <citation type="journal article" date="2011" name="Science">
        <title>The Selaginella genome identifies genetic changes associated with the evolution of vascular plants.</title>
        <authorList>
            <person name="Banks J.A."/>
            <person name="Nishiyama T."/>
            <person name="Hasebe M."/>
            <person name="Bowman J.L."/>
            <person name="Gribskov M."/>
            <person name="dePamphilis C."/>
            <person name="Albert V.A."/>
            <person name="Aono N."/>
            <person name="Aoyama T."/>
            <person name="Ambrose B.A."/>
            <person name="Ashton N.W."/>
            <person name="Axtell M.J."/>
            <person name="Barker E."/>
            <person name="Barker M.S."/>
            <person name="Bennetzen J.L."/>
            <person name="Bonawitz N.D."/>
            <person name="Chapple C."/>
            <person name="Cheng C."/>
            <person name="Correa L.G."/>
            <person name="Dacre M."/>
            <person name="DeBarry J."/>
            <person name="Dreyer I."/>
            <person name="Elias M."/>
            <person name="Engstrom E.M."/>
            <person name="Estelle M."/>
            <person name="Feng L."/>
            <person name="Finet C."/>
            <person name="Floyd S.K."/>
            <person name="Frommer W.B."/>
            <person name="Fujita T."/>
            <person name="Gramzow L."/>
            <person name="Gutensohn M."/>
            <person name="Harholt J."/>
            <person name="Hattori M."/>
            <person name="Heyl A."/>
            <person name="Hirai T."/>
            <person name="Hiwatashi Y."/>
            <person name="Ishikawa M."/>
            <person name="Iwata M."/>
            <person name="Karol K.G."/>
            <person name="Koehler B."/>
            <person name="Kolukisaoglu U."/>
            <person name="Kubo M."/>
            <person name="Kurata T."/>
            <person name="Lalonde S."/>
            <person name="Li K."/>
            <person name="Li Y."/>
            <person name="Litt A."/>
            <person name="Lyons E."/>
            <person name="Manning G."/>
            <person name="Maruyama T."/>
            <person name="Michael T.P."/>
            <person name="Mikami K."/>
            <person name="Miyazaki S."/>
            <person name="Morinaga S."/>
            <person name="Murata T."/>
            <person name="Mueller-Roeber B."/>
            <person name="Nelson D.R."/>
            <person name="Obara M."/>
            <person name="Oguri Y."/>
            <person name="Olmstead R.G."/>
            <person name="Onodera N."/>
            <person name="Petersen B.L."/>
            <person name="Pils B."/>
            <person name="Prigge M."/>
            <person name="Rensing S.A."/>
            <person name="Riano-Pachon D.M."/>
            <person name="Roberts A.W."/>
            <person name="Sato Y."/>
            <person name="Scheller H.V."/>
            <person name="Schulz B."/>
            <person name="Schulz C."/>
            <person name="Shakirov E.V."/>
            <person name="Shibagaki N."/>
            <person name="Shinohara N."/>
            <person name="Shippen D.E."/>
            <person name="Soerensen I."/>
            <person name="Sotooka R."/>
            <person name="Sugimoto N."/>
            <person name="Sugita M."/>
            <person name="Sumikawa N."/>
            <person name="Tanurdzic M."/>
            <person name="Theissen G."/>
            <person name="Ulvskov P."/>
            <person name="Wakazuki S."/>
            <person name="Weng J.K."/>
            <person name="Willats W.W."/>
            <person name="Wipf D."/>
            <person name="Wolf P.G."/>
            <person name="Yang L."/>
            <person name="Zimmer A.D."/>
            <person name="Zhu Q."/>
            <person name="Mitros T."/>
            <person name="Hellsten U."/>
            <person name="Loque D."/>
            <person name="Otillar R."/>
            <person name="Salamov A."/>
            <person name="Schmutz J."/>
            <person name="Shapiro H."/>
            <person name="Lindquist E."/>
            <person name="Lucas S."/>
            <person name="Rokhsar D."/>
            <person name="Grigoriev I.V."/>
        </authorList>
    </citation>
    <scope>NUCLEOTIDE SEQUENCE [LARGE SCALE GENOMIC DNA]</scope>
</reference>
<dbReference type="KEGG" id="smo:SELMODRAFT_412540"/>
<name>D8RLT4_SELML</name>
<dbReference type="GO" id="GO:0003684">
    <property type="term" value="F:damaged DNA binding"/>
    <property type="evidence" value="ECO:0000318"/>
    <property type="project" value="GO_Central"/>
</dbReference>
<gene>
    <name evidence="4" type="ORF">SELMODRAFT_412540</name>
</gene>
<dbReference type="HOGENOM" id="CLU_012393_0_0_1"/>
<dbReference type="InterPro" id="IPR013955">
    <property type="entry name" value="Rep_factor-A_C"/>
</dbReference>
<evidence type="ECO:0000259" key="2">
    <source>
        <dbReference type="Pfam" id="PF08646"/>
    </source>
</evidence>
<organism evidence="5">
    <name type="scientific">Selaginella moellendorffii</name>
    <name type="common">Spikemoss</name>
    <dbReference type="NCBI Taxonomy" id="88036"/>
    <lineage>
        <taxon>Eukaryota</taxon>
        <taxon>Viridiplantae</taxon>
        <taxon>Streptophyta</taxon>
        <taxon>Embryophyta</taxon>
        <taxon>Tracheophyta</taxon>
        <taxon>Lycopodiopsida</taxon>
        <taxon>Selaginellales</taxon>
        <taxon>Selaginellaceae</taxon>
        <taxon>Selaginella</taxon>
    </lineage>
</organism>
<dbReference type="GO" id="GO:0051321">
    <property type="term" value="P:meiotic cell cycle"/>
    <property type="evidence" value="ECO:0000318"/>
    <property type="project" value="GO_Central"/>
</dbReference>
<sequence>MVYNIQPDDVGFPKIVLDRKTILEVSEMEPDTFVDVVGVVTLVGLTNVTCKDSGTLIKRRTLCLGDESGRSIDVCLWDSKAEEEGSKIYEKFERGEKQFLCVKGEIVASVRAWYSVTLDSTSFIHVTGSSGSNLAVRTTTISEMMGLNLKVMESSDTYRITANIRDIRIDNFSYPACTRVVNGRQCGKKVSSAEIQEVDHKYALHVCIEDSSQYVWAIAFQEAARELVGLPAQDFASMRDENYDVFSAHLDAVRSKVYTLKINRIAMQGALDFVEKLYVDCSKHPTLFIAWTKYSRDRRF</sequence>
<dbReference type="GO" id="GO:0006260">
    <property type="term" value="P:DNA replication"/>
    <property type="evidence" value="ECO:0000318"/>
    <property type="project" value="GO_Central"/>
</dbReference>
<dbReference type="AlphaFoldDB" id="D8RLT4"/>
<evidence type="ECO:0000259" key="3">
    <source>
        <dbReference type="Pfam" id="PF16900"/>
    </source>
</evidence>
<keyword evidence="5" id="KW-1185">Reference proteome</keyword>
<dbReference type="Pfam" id="PF08646">
    <property type="entry name" value="Rep_fac-A_C"/>
    <property type="match status" value="1"/>
</dbReference>
<dbReference type="InterPro" id="IPR031657">
    <property type="entry name" value="REPA_OB_2"/>
</dbReference>
<dbReference type="SUPFAM" id="SSF50249">
    <property type="entry name" value="Nucleic acid-binding proteins"/>
    <property type="match status" value="2"/>
</dbReference>
<dbReference type="eggNOG" id="KOG0851">
    <property type="taxonomic scope" value="Eukaryota"/>
</dbReference>
<dbReference type="Gramene" id="EFJ26776">
    <property type="protein sequence ID" value="EFJ26776"/>
    <property type="gene ID" value="SELMODRAFT_412540"/>
</dbReference>
<proteinExistence type="predicted"/>
<dbReference type="GO" id="GO:0043047">
    <property type="term" value="F:single-stranded telomeric DNA binding"/>
    <property type="evidence" value="ECO:0000318"/>
    <property type="project" value="GO_Central"/>
</dbReference>
<dbReference type="GO" id="GO:0006289">
    <property type="term" value="P:nucleotide-excision repair"/>
    <property type="evidence" value="ECO:0000318"/>
    <property type="project" value="GO_Central"/>
</dbReference>
<dbReference type="GO" id="GO:0007004">
    <property type="term" value="P:telomere maintenance via telomerase"/>
    <property type="evidence" value="ECO:0000318"/>
    <property type="project" value="GO_Central"/>
</dbReference>
<evidence type="ECO:0000313" key="4">
    <source>
        <dbReference type="EMBL" id="EFJ26776.1"/>
    </source>
</evidence>
<dbReference type="GO" id="GO:0005662">
    <property type="term" value="C:DNA replication factor A complex"/>
    <property type="evidence" value="ECO:0000318"/>
    <property type="project" value="GO_Central"/>
</dbReference>
<dbReference type="InterPro" id="IPR012340">
    <property type="entry name" value="NA-bd_OB-fold"/>
</dbReference>
<keyword evidence="1" id="KW-0238">DNA-binding</keyword>
<dbReference type="Proteomes" id="UP000001514">
    <property type="component" value="Unassembled WGS sequence"/>
</dbReference>
<dbReference type="Pfam" id="PF16900">
    <property type="entry name" value="REPA_OB_2"/>
    <property type="match status" value="1"/>
</dbReference>
<dbReference type="Gene3D" id="2.40.50.140">
    <property type="entry name" value="Nucleic acid-binding proteins"/>
    <property type="match status" value="2"/>
</dbReference>
<evidence type="ECO:0008006" key="6">
    <source>
        <dbReference type="Google" id="ProtNLM"/>
    </source>
</evidence>
<protein>
    <recommendedName>
        <fullName evidence="6">Replication protein A OB domain-containing protein</fullName>
    </recommendedName>
</protein>
<dbReference type="InParanoid" id="D8RLT4"/>
<accession>D8RLT4</accession>
<dbReference type="GO" id="GO:0000724">
    <property type="term" value="P:double-strand break repair via homologous recombination"/>
    <property type="evidence" value="ECO:0000318"/>
    <property type="project" value="GO_Central"/>
</dbReference>
<evidence type="ECO:0000313" key="5">
    <source>
        <dbReference type="Proteomes" id="UP000001514"/>
    </source>
</evidence>